<dbReference type="Proteomes" id="UP000472272">
    <property type="component" value="Chromosome 3"/>
</dbReference>
<dbReference type="AlphaFoldDB" id="A0A670I4A5"/>
<keyword evidence="3" id="KW-1185">Reference proteome</keyword>
<evidence type="ECO:0000256" key="1">
    <source>
        <dbReference type="SAM" id="MobiDB-lite"/>
    </source>
</evidence>
<accession>A0A670I4A5</accession>
<dbReference type="Ensembl" id="ENSPMRT00000007172.1">
    <property type="protein sequence ID" value="ENSPMRP00000006736.1"/>
    <property type="gene ID" value="ENSPMRG00000004565.1"/>
</dbReference>
<reference evidence="2" key="3">
    <citation type="submission" date="2025-09" db="UniProtKB">
        <authorList>
            <consortium name="Ensembl"/>
        </authorList>
    </citation>
    <scope>IDENTIFICATION</scope>
</reference>
<feature type="region of interest" description="Disordered" evidence="1">
    <location>
        <begin position="1"/>
        <end position="71"/>
    </location>
</feature>
<reference evidence="2" key="2">
    <citation type="submission" date="2025-08" db="UniProtKB">
        <authorList>
            <consortium name="Ensembl"/>
        </authorList>
    </citation>
    <scope>IDENTIFICATION</scope>
</reference>
<feature type="compositionally biased region" description="Acidic residues" evidence="1">
    <location>
        <begin position="1"/>
        <end position="11"/>
    </location>
</feature>
<feature type="compositionally biased region" description="Basic and acidic residues" evidence="1">
    <location>
        <begin position="44"/>
        <end position="56"/>
    </location>
</feature>
<protein>
    <submittedName>
        <fullName evidence="2">Uncharacterized protein</fullName>
    </submittedName>
</protein>
<dbReference type="OMA" id="DPAHHHL"/>
<feature type="compositionally biased region" description="Basic and acidic residues" evidence="1">
    <location>
        <begin position="12"/>
        <end position="24"/>
    </location>
</feature>
<reference evidence="2 3" key="1">
    <citation type="journal article" date="2019" name="Proc. Natl. Acad. Sci. U.S.A.">
        <title>Regulatory changes in pterin and carotenoid genes underlie balanced color polymorphisms in the wall lizard.</title>
        <authorList>
            <person name="Andrade P."/>
            <person name="Pinho C."/>
            <person name="Perez I de Lanuza G."/>
            <person name="Afonso S."/>
            <person name="Brejcha J."/>
            <person name="Rubin C.J."/>
            <person name="Wallerman O."/>
            <person name="Pereira P."/>
            <person name="Sabatino S.J."/>
            <person name="Bellati A."/>
            <person name="Pellitteri-Rosa D."/>
            <person name="Bosakova Z."/>
            <person name="Bunikis I."/>
            <person name="Carretero M.A."/>
            <person name="Feiner N."/>
            <person name="Marsik P."/>
            <person name="Pauperio F."/>
            <person name="Salvi D."/>
            <person name="Soler L."/>
            <person name="While G.M."/>
            <person name="Uller T."/>
            <person name="Font E."/>
            <person name="Andersson L."/>
            <person name="Carneiro M."/>
        </authorList>
    </citation>
    <scope>NUCLEOTIDE SEQUENCE</scope>
</reference>
<evidence type="ECO:0000313" key="3">
    <source>
        <dbReference type="Proteomes" id="UP000472272"/>
    </source>
</evidence>
<organism evidence="2 3">
    <name type="scientific">Podarcis muralis</name>
    <name type="common">Wall lizard</name>
    <name type="synonym">Lacerta muralis</name>
    <dbReference type="NCBI Taxonomy" id="64176"/>
    <lineage>
        <taxon>Eukaryota</taxon>
        <taxon>Metazoa</taxon>
        <taxon>Chordata</taxon>
        <taxon>Craniata</taxon>
        <taxon>Vertebrata</taxon>
        <taxon>Euteleostomi</taxon>
        <taxon>Lepidosauria</taxon>
        <taxon>Squamata</taxon>
        <taxon>Bifurcata</taxon>
        <taxon>Unidentata</taxon>
        <taxon>Episquamata</taxon>
        <taxon>Laterata</taxon>
        <taxon>Lacertibaenia</taxon>
        <taxon>Lacertidae</taxon>
        <taxon>Podarcis</taxon>
    </lineage>
</organism>
<sequence>MVEETEPQDVDQEPRGADADDHPGLLDLVGLGEALDGLEQDGEAEGRQEDGVDQRAHHLGAHPAEGVLLGGAGALGEAHGHQRHHQRHHVRQHVEGVRQHGQRVRQAAHRHLHHEEEEGQRQHSMPIHLWPPCLMMHKWFMTSRL</sequence>
<proteinExistence type="predicted"/>
<evidence type="ECO:0000313" key="2">
    <source>
        <dbReference type="Ensembl" id="ENSPMRP00000006736.1"/>
    </source>
</evidence>
<dbReference type="GeneTree" id="ENSGT01030000235236"/>
<name>A0A670I4A5_PODMU</name>